<dbReference type="PANTHER" id="PTHR10434">
    <property type="entry name" value="1-ACYL-SN-GLYCEROL-3-PHOSPHATE ACYLTRANSFERASE"/>
    <property type="match status" value="1"/>
</dbReference>
<comment type="caution">
    <text evidence="4">The sequence shown here is derived from an EMBL/GenBank/DDBJ whole genome shotgun (WGS) entry which is preliminary data.</text>
</comment>
<dbReference type="CDD" id="cd07989">
    <property type="entry name" value="LPLAT_AGPAT-like"/>
    <property type="match status" value="1"/>
</dbReference>
<evidence type="ECO:0000256" key="1">
    <source>
        <dbReference type="ARBA" id="ARBA00022679"/>
    </source>
</evidence>
<dbReference type="EMBL" id="JBHTAC010000016">
    <property type="protein sequence ID" value="MFC7244307.1"/>
    <property type="molecule type" value="Genomic_DNA"/>
</dbReference>
<keyword evidence="5" id="KW-1185">Reference proteome</keyword>
<dbReference type="Proteomes" id="UP001596392">
    <property type="component" value="Unassembled WGS sequence"/>
</dbReference>
<dbReference type="SUPFAM" id="SSF69593">
    <property type="entry name" value="Glycerol-3-phosphate (1)-acyltransferase"/>
    <property type="match status" value="1"/>
</dbReference>
<sequence length="222" mass="23660">MSIQSITRMILTPLSQVAFRPSVEGREHVPPAGPVILAANHLSFLDSFIIPLMTPRPVAFLAKAEYFTGTGFKGRLVRELMTGLEAIPVQRGGHRAAQESLELALGVLERGGAFGIHPEGSRSRDGRLYRGRTGVAWLALASGAPVVPVAVLGTDRIQPVGATLPRPGRVTIRFGAPLRFAPQPGISVGRARRQATDDIMAAIQALSGQQTADDFNDLSLTP</sequence>
<evidence type="ECO:0000313" key="4">
    <source>
        <dbReference type="EMBL" id="MFC7244307.1"/>
    </source>
</evidence>
<keyword evidence="2 4" id="KW-0012">Acyltransferase</keyword>
<evidence type="ECO:0000256" key="2">
    <source>
        <dbReference type="ARBA" id="ARBA00023315"/>
    </source>
</evidence>
<dbReference type="SMART" id="SM00563">
    <property type="entry name" value="PlsC"/>
    <property type="match status" value="1"/>
</dbReference>
<evidence type="ECO:0000259" key="3">
    <source>
        <dbReference type="SMART" id="SM00563"/>
    </source>
</evidence>
<dbReference type="InterPro" id="IPR002123">
    <property type="entry name" value="Plipid/glycerol_acylTrfase"/>
</dbReference>
<dbReference type="PANTHER" id="PTHR10434:SF11">
    <property type="entry name" value="1-ACYL-SN-GLYCEROL-3-PHOSPHATE ACYLTRANSFERASE"/>
    <property type="match status" value="1"/>
</dbReference>
<gene>
    <name evidence="4" type="ORF">ACFQO7_17675</name>
</gene>
<name>A0ABW2GW97_9ACTN</name>
<organism evidence="4 5">
    <name type="scientific">Catellatospora aurea</name>
    <dbReference type="NCBI Taxonomy" id="1337874"/>
    <lineage>
        <taxon>Bacteria</taxon>
        <taxon>Bacillati</taxon>
        <taxon>Actinomycetota</taxon>
        <taxon>Actinomycetes</taxon>
        <taxon>Micromonosporales</taxon>
        <taxon>Micromonosporaceae</taxon>
        <taxon>Catellatospora</taxon>
    </lineage>
</organism>
<proteinExistence type="predicted"/>
<protein>
    <submittedName>
        <fullName evidence="4">Lysophospholipid acyltransferase family protein</fullName>
    </submittedName>
</protein>
<dbReference type="GO" id="GO:0016746">
    <property type="term" value="F:acyltransferase activity"/>
    <property type="evidence" value="ECO:0007669"/>
    <property type="project" value="UniProtKB-KW"/>
</dbReference>
<keyword evidence="1" id="KW-0808">Transferase</keyword>
<reference evidence="5" key="1">
    <citation type="journal article" date="2019" name="Int. J. Syst. Evol. Microbiol.">
        <title>The Global Catalogue of Microorganisms (GCM) 10K type strain sequencing project: providing services to taxonomists for standard genome sequencing and annotation.</title>
        <authorList>
            <consortium name="The Broad Institute Genomics Platform"/>
            <consortium name="The Broad Institute Genome Sequencing Center for Infectious Disease"/>
            <person name="Wu L."/>
            <person name="Ma J."/>
        </authorList>
    </citation>
    <scope>NUCLEOTIDE SEQUENCE [LARGE SCALE GENOMIC DNA]</scope>
    <source>
        <strain evidence="5">CGMCC 1.9106</strain>
    </source>
</reference>
<dbReference type="Pfam" id="PF01553">
    <property type="entry name" value="Acyltransferase"/>
    <property type="match status" value="1"/>
</dbReference>
<feature type="domain" description="Phospholipid/glycerol acyltransferase" evidence="3">
    <location>
        <begin position="35"/>
        <end position="154"/>
    </location>
</feature>
<accession>A0ABW2GW97</accession>
<dbReference type="RefSeq" id="WP_376807361.1">
    <property type="nucleotide sequence ID" value="NZ_JBHTAC010000016.1"/>
</dbReference>
<evidence type="ECO:0000313" key="5">
    <source>
        <dbReference type="Proteomes" id="UP001596392"/>
    </source>
</evidence>